<dbReference type="EMBL" id="BAABET010000007">
    <property type="protein sequence ID" value="GAA4322310.1"/>
    <property type="molecule type" value="Genomic_DNA"/>
</dbReference>
<protein>
    <submittedName>
        <fullName evidence="1">Uncharacterized protein</fullName>
    </submittedName>
</protein>
<proteinExistence type="predicted"/>
<reference evidence="2" key="1">
    <citation type="journal article" date="2019" name="Int. J. Syst. Evol. Microbiol.">
        <title>The Global Catalogue of Microorganisms (GCM) 10K type strain sequencing project: providing services to taxonomists for standard genome sequencing and annotation.</title>
        <authorList>
            <consortium name="The Broad Institute Genomics Platform"/>
            <consortium name="The Broad Institute Genome Sequencing Center for Infectious Disease"/>
            <person name="Wu L."/>
            <person name="Ma J."/>
        </authorList>
    </citation>
    <scope>NUCLEOTIDE SEQUENCE [LARGE SCALE GENOMIC DNA]</scope>
    <source>
        <strain evidence="2">JCM 31290</strain>
    </source>
</reference>
<dbReference type="Proteomes" id="UP001501115">
    <property type="component" value="Unassembled WGS sequence"/>
</dbReference>
<keyword evidence="2" id="KW-1185">Reference proteome</keyword>
<dbReference type="Gene3D" id="3.30.70.1230">
    <property type="entry name" value="Nucleotide cyclase"/>
    <property type="match status" value="1"/>
</dbReference>
<accession>A0ABP8GDH7</accession>
<name>A0ABP8GDH7_9ACTN</name>
<evidence type="ECO:0000313" key="1">
    <source>
        <dbReference type="EMBL" id="GAA4322310.1"/>
    </source>
</evidence>
<organism evidence="1 2">
    <name type="scientific">Streptomyces venetus</name>
    <dbReference type="NCBI Taxonomy" id="1701086"/>
    <lineage>
        <taxon>Bacteria</taxon>
        <taxon>Bacillati</taxon>
        <taxon>Actinomycetota</taxon>
        <taxon>Actinomycetes</taxon>
        <taxon>Kitasatosporales</taxon>
        <taxon>Streptomycetaceae</taxon>
        <taxon>Streptomyces</taxon>
    </lineage>
</organism>
<dbReference type="SUPFAM" id="SSF55073">
    <property type="entry name" value="Nucleotide cyclase"/>
    <property type="match status" value="1"/>
</dbReference>
<sequence length="437" mass="46685">MDADTPRRHDASPGQVPHDLLATAELVAGGALRSRDRMWRAGVALGRPLAYALPTTGAGSPPMAGAATLLLCFPFDLEEMPAGCGYRKIELAVTFDDESLRALDLQPGAGWAGPDGARVTAFGLGRNRLRWTFEAPRTGGTLSPDGRWAQAVLASPAPLTDVSGRVQVRGVIEHPLLSGTRAEGEVRTRDEVPFSLTRADVWAAAPLAGRTPRPGAWALTGHESIGPPGERLPPGRQHLCLAVDIEKYSTRGNADMIRLQRSLLRVMRAACARAAVDWDACGRQAQGDGYLLVLPPETDDTRAVPHLLDGLAGALAAVNREPHGGTRSPLRTRMRAAFHHGIVHEGDSGYAGSAVVELFRMLDADPLRALLADDQSTDLVVAFSDRTYQDLVPQGYEGLSPVGFKRTDIRVKQFAGVAWIRSHGHAGPPPPDLTAPV</sequence>
<dbReference type="InterPro" id="IPR029787">
    <property type="entry name" value="Nucleotide_cyclase"/>
</dbReference>
<evidence type="ECO:0000313" key="2">
    <source>
        <dbReference type="Proteomes" id="UP001501115"/>
    </source>
</evidence>
<gene>
    <name evidence="1" type="ORF">GCM10023086_47450</name>
</gene>
<comment type="caution">
    <text evidence="1">The sequence shown here is derived from an EMBL/GenBank/DDBJ whole genome shotgun (WGS) entry which is preliminary data.</text>
</comment>